<dbReference type="EMBL" id="HG966617">
    <property type="protein sequence ID" value="CDO58727.1"/>
    <property type="molecule type" value="Genomic_DNA"/>
</dbReference>
<dbReference type="AlphaFoldDB" id="X5MC26"/>
<dbReference type="RefSeq" id="WP_043949602.1">
    <property type="nucleotide sequence ID" value="NZ_HG966617.1"/>
</dbReference>
<sequence>MTNDHALARRLLADMFLYYRLRPHGFAEGVSVGCPKADFASAPLRLAIVLDAAPDDPRTDELIDTGWRVLALSGAQIRDDPGSIRQTLLDTAQALA</sequence>
<reference evidence="1 2" key="1">
    <citation type="journal article" date="2014" name="Front. Genet.">
        <title>Genome and metabolic network of "Candidatus Phaeomarinobacter ectocarpi" Ec32, a new candidate genus of Alphaproteobacteria frequently associated with brown algae.</title>
        <authorList>
            <person name="Dittami S.M."/>
            <person name="Barbeyron T."/>
            <person name="Boyen C."/>
            <person name="Cambefort J."/>
            <person name="Collet G."/>
            <person name="Delage L."/>
            <person name="Gobet A."/>
            <person name="Groisillier A."/>
            <person name="Leblanc C."/>
            <person name="Michel G."/>
            <person name="Scornet D."/>
            <person name="Siegel A."/>
            <person name="Tapia J.E."/>
            <person name="Tonon T."/>
        </authorList>
    </citation>
    <scope>NUCLEOTIDE SEQUENCE [LARGE SCALE GENOMIC DNA]</scope>
    <source>
        <strain evidence="1 2">Ec32</strain>
    </source>
</reference>
<dbReference type="KEGG" id="pect:BN1012_Phect513"/>
<dbReference type="Proteomes" id="UP000032160">
    <property type="component" value="Chromosome I"/>
</dbReference>
<keyword evidence="2" id="KW-1185">Reference proteome</keyword>
<proteinExistence type="predicted"/>
<name>X5MC26_9HYPH</name>
<evidence type="ECO:0000313" key="2">
    <source>
        <dbReference type="Proteomes" id="UP000032160"/>
    </source>
</evidence>
<accession>X5MC26</accession>
<protein>
    <submittedName>
        <fullName evidence="1">Uncharacterized protein</fullName>
    </submittedName>
</protein>
<organism evidence="1 2">
    <name type="scientific">Candidatus Phaeomarinibacter ectocarpi</name>
    <dbReference type="NCBI Taxonomy" id="1458461"/>
    <lineage>
        <taxon>Bacteria</taxon>
        <taxon>Pseudomonadati</taxon>
        <taxon>Pseudomonadota</taxon>
        <taxon>Alphaproteobacteria</taxon>
        <taxon>Hyphomicrobiales</taxon>
        <taxon>Parvibaculaceae</taxon>
        <taxon>Candidatus Phaeomarinibacter</taxon>
    </lineage>
</organism>
<evidence type="ECO:0000313" key="1">
    <source>
        <dbReference type="EMBL" id="CDO58727.1"/>
    </source>
</evidence>
<dbReference type="OrthoDB" id="252678at2"/>
<dbReference type="HOGENOM" id="CLU_2354572_0_0_5"/>
<gene>
    <name evidence="1" type="ORF">BN1012_Phect513</name>
</gene>